<dbReference type="Proteomes" id="UP000095283">
    <property type="component" value="Unplaced"/>
</dbReference>
<dbReference type="WBParaSite" id="Hba_06898">
    <property type="protein sequence ID" value="Hba_06898"/>
    <property type="gene ID" value="Hba_06898"/>
</dbReference>
<evidence type="ECO:0000313" key="2">
    <source>
        <dbReference type="WBParaSite" id="Hba_06898"/>
    </source>
</evidence>
<name>A0A1I7WP81_HETBA</name>
<evidence type="ECO:0000313" key="1">
    <source>
        <dbReference type="Proteomes" id="UP000095283"/>
    </source>
</evidence>
<proteinExistence type="predicted"/>
<sequence>MIVTRSVVKSTRALRRCSCPRCEQLFCALKLLTAAYPVFGRN</sequence>
<accession>A0A1I7WP81</accession>
<keyword evidence="1" id="KW-1185">Reference proteome</keyword>
<dbReference type="AlphaFoldDB" id="A0A1I7WP81"/>
<reference evidence="2" key="1">
    <citation type="submission" date="2016-11" db="UniProtKB">
        <authorList>
            <consortium name="WormBaseParasite"/>
        </authorList>
    </citation>
    <scope>IDENTIFICATION</scope>
</reference>
<organism evidence="1 2">
    <name type="scientific">Heterorhabditis bacteriophora</name>
    <name type="common">Entomopathogenic nematode worm</name>
    <dbReference type="NCBI Taxonomy" id="37862"/>
    <lineage>
        <taxon>Eukaryota</taxon>
        <taxon>Metazoa</taxon>
        <taxon>Ecdysozoa</taxon>
        <taxon>Nematoda</taxon>
        <taxon>Chromadorea</taxon>
        <taxon>Rhabditida</taxon>
        <taxon>Rhabditina</taxon>
        <taxon>Rhabditomorpha</taxon>
        <taxon>Strongyloidea</taxon>
        <taxon>Heterorhabditidae</taxon>
        <taxon>Heterorhabditis</taxon>
    </lineage>
</organism>
<protein>
    <submittedName>
        <fullName evidence="2">Uncharacterized protein</fullName>
    </submittedName>
</protein>